<feature type="domain" description="BTB" evidence="1">
    <location>
        <begin position="24"/>
        <end position="89"/>
    </location>
</feature>
<name>A0A4Y2LZF5_ARAVE</name>
<dbReference type="Pfam" id="PF07707">
    <property type="entry name" value="BACK"/>
    <property type="match status" value="1"/>
</dbReference>
<evidence type="ECO:0000313" key="3">
    <source>
        <dbReference type="EMBL" id="GBN19889.1"/>
    </source>
</evidence>
<organism evidence="3 4">
    <name type="scientific">Araneus ventricosus</name>
    <name type="common">Orbweaver spider</name>
    <name type="synonym">Epeira ventricosa</name>
    <dbReference type="NCBI Taxonomy" id="182803"/>
    <lineage>
        <taxon>Eukaryota</taxon>
        <taxon>Metazoa</taxon>
        <taxon>Ecdysozoa</taxon>
        <taxon>Arthropoda</taxon>
        <taxon>Chelicerata</taxon>
        <taxon>Arachnida</taxon>
        <taxon>Araneae</taxon>
        <taxon>Araneomorphae</taxon>
        <taxon>Entelegynae</taxon>
        <taxon>Araneoidea</taxon>
        <taxon>Araneidae</taxon>
        <taxon>Araneus</taxon>
    </lineage>
</organism>
<dbReference type="SMART" id="SM00225">
    <property type="entry name" value="BTB"/>
    <property type="match status" value="1"/>
</dbReference>
<accession>A0A4Y2LZF5</accession>
<dbReference type="InterPro" id="IPR011705">
    <property type="entry name" value="BACK"/>
</dbReference>
<dbReference type="EMBL" id="BGPR01006535">
    <property type="protein sequence ID" value="GBN19874.1"/>
    <property type="molecule type" value="Genomic_DNA"/>
</dbReference>
<dbReference type="PANTHER" id="PTHR45632:SF17">
    <property type="entry name" value="KELCH-LIKE PROTEIN 31"/>
    <property type="match status" value="1"/>
</dbReference>
<dbReference type="SUPFAM" id="SSF54695">
    <property type="entry name" value="POZ domain"/>
    <property type="match status" value="1"/>
</dbReference>
<evidence type="ECO:0000259" key="1">
    <source>
        <dbReference type="PROSITE" id="PS50097"/>
    </source>
</evidence>
<dbReference type="Pfam" id="PF00651">
    <property type="entry name" value="BTB"/>
    <property type="match status" value="1"/>
</dbReference>
<dbReference type="PANTHER" id="PTHR45632">
    <property type="entry name" value="LD33804P"/>
    <property type="match status" value="1"/>
</dbReference>
<dbReference type="SMART" id="SM00875">
    <property type="entry name" value="BACK"/>
    <property type="match status" value="1"/>
</dbReference>
<sequence>MTVPAKSFAKIFNSGSWEGQQKFTDSTLQTDDGTTFRIHRVVLTQRSEYFRAFFDSNLNQETIVIPKISSKILESVLVYIYTGTIALDEKNVGDIMVASDYLLMDDLMKRCRSFAIQSMTSSNCLPSLSIAWQFERLSVTKDYYKYAVVHFTDILETSNGGLKELPFEILQRLLESKSLNVISERPVWEAIMSWTEANSSIRLPHVPALLTCLKLDEEVDENLAAEILSHTIVSRNPHFFCFMLSNQLSFHTLRNTILSLHECLDPVFQNSLSSYDPRIPNRLHLIARLTESSEPWRSELFLSYDNELDYWRHIHEAYNFFKTMIVVGQRIYTYDEYDVDYIIDIVEETIIIRREDEVHMTMPSVKGWTITLGEKAYHIVGSDVFSYEFERNRW</sequence>
<comment type="caution">
    <text evidence="3">The sequence shown here is derived from an EMBL/GenBank/DDBJ whole genome shotgun (WGS) entry which is preliminary data.</text>
</comment>
<dbReference type="Gene3D" id="1.25.40.420">
    <property type="match status" value="1"/>
</dbReference>
<dbReference type="Proteomes" id="UP000499080">
    <property type="component" value="Unassembled WGS sequence"/>
</dbReference>
<gene>
    <name evidence="3" type="primary">KLHL17_1</name>
    <name evidence="2" type="synonym">KLHL17_3</name>
    <name evidence="2" type="ORF">AVEN_125140_1</name>
    <name evidence="3" type="ORF">AVEN_73525_1</name>
</gene>
<protein>
    <submittedName>
        <fullName evidence="3">Kelch-like protein 17</fullName>
    </submittedName>
</protein>
<evidence type="ECO:0000313" key="4">
    <source>
        <dbReference type="Proteomes" id="UP000499080"/>
    </source>
</evidence>
<dbReference type="Gene3D" id="3.30.710.10">
    <property type="entry name" value="Potassium Channel Kv1.1, Chain A"/>
    <property type="match status" value="1"/>
</dbReference>
<dbReference type="OrthoDB" id="6418787at2759"/>
<dbReference type="EMBL" id="BGPR01006536">
    <property type="protein sequence ID" value="GBN19889.1"/>
    <property type="molecule type" value="Genomic_DNA"/>
</dbReference>
<dbReference type="InterPro" id="IPR011333">
    <property type="entry name" value="SKP1/BTB/POZ_sf"/>
</dbReference>
<keyword evidence="4" id="KW-1185">Reference proteome</keyword>
<reference evidence="3 4" key="1">
    <citation type="journal article" date="2019" name="Sci. Rep.">
        <title>Orb-weaving spider Araneus ventricosus genome elucidates the spidroin gene catalogue.</title>
        <authorList>
            <person name="Kono N."/>
            <person name="Nakamura H."/>
            <person name="Ohtoshi R."/>
            <person name="Moran D.A.P."/>
            <person name="Shinohara A."/>
            <person name="Yoshida Y."/>
            <person name="Fujiwara M."/>
            <person name="Mori M."/>
            <person name="Tomita M."/>
            <person name="Arakawa K."/>
        </authorList>
    </citation>
    <scope>NUCLEOTIDE SEQUENCE [LARGE SCALE GENOMIC DNA]</scope>
</reference>
<evidence type="ECO:0000313" key="2">
    <source>
        <dbReference type="EMBL" id="GBN19874.1"/>
    </source>
</evidence>
<dbReference type="AlphaFoldDB" id="A0A4Y2LZF5"/>
<dbReference type="InterPro" id="IPR000210">
    <property type="entry name" value="BTB/POZ_dom"/>
</dbReference>
<dbReference type="PROSITE" id="PS50097">
    <property type="entry name" value="BTB"/>
    <property type="match status" value="1"/>
</dbReference>
<proteinExistence type="predicted"/>
<dbReference type="CDD" id="cd18186">
    <property type="entry name" value="BTB_POZ_ZBTB_KLHL-like"/>
    <property type="match status" value="1"/>
</dbReference>